<feature type="region of interest" description="Disordered" evidence="1">
    <location>
        <begin position="1"/>
        <end position="26"/>
    </location>
</feature>
<accession>A0A078A4S3</accession>
<proteinExistence type="predicted"/>
<evidence type="ECO:0000313" key="3">
    <source>
        <dbReference type="Proteomes" id="UP000039865"/>
    </source>
</evidence>
<reference evidence="2 3" key="1">
    <citation type="submission" date="2014-06" db="EMBL/GenBank/DDBJ databases">
        <authorList>
            <person name="Swart Estienne"/>
        </authorList>
    </citation>
    <scope>NUCLEOTIDE SEQUENCE [LARGE SCALE GENOMIC DNA]</scope>
    <source>
        <strain evidence="2 3">130c</strain>
    </source>
</reference>
<dbReference type="InParanoid" id="A0A078A4S3"/>
<gene>
    <name evidence="2" type="primary">Contig11051.g11816</name>
    <name evidence="2" type="ORF">STYLEM_5514</name>
</gene>
<dbReference type="AlphaFoldDB" id="A0A078A4S3"/>
<sequence length="99" mass="11795">MQRYYTKFKPQSSSSKISRKSQWRGQSYWPRKHINQSNRIKADINTGSQNRSQTCLYSKTMGSFRKNQKPTKESFIQTCLNNNTLNYMNKEMKQMGKQE</sequence>
<name>A0A078A4S3_STYLE</name>
<protein>
    <submittedName>
        <fullName evidence="2">Uncharacterized protein</fullName>
    </submittedName>
</protein>
<feature type="compositionally biased region" description="Low complexity" evidence="1">
    <location>
        <begin position="7"/>
        <end position="16"/>
    </location>
</feature>
<dbReference type="EMBL" id="CCKQ01005344">
    <property type="protein sequence ID" value="CDW76555.1"/>
    <property type="molecule type" value="Genomic_DNA"/>
</dbReference>
<evidence type="ECO:0000256" key="1">
    <source>
        <dbReference type="SAM" id="MobiDB-lite"/>
    </source>
</evidence>
<keyword evidence="3" id="KW-1185">Reference proteome</keyword>
<dbReference type="Proteomes" id="UP000039865">
    <property type="component" value="Unassembled WGS sequence"/>
</dbReference>
<evidence type="ECO:0000313" key="2">
    <source>
        <dbReference type="EMBL" id="CDW76555.1"/>
    </source>
</evidence>
<organism evidence="2 3">
    <name type="scientific">Stylonychia lemnae</name>
    <name type="common">Ciliate</name>
    <dbReference type="NCBI Taxonomy" id="5949"/>
    <lineage>
        <taxon>Eukaryota</taxon>
        <taxon>Sar</taxon>
        <taxon>Alveolata</taxon>
        <taxon>Ciliophora</taxon>
        <taxon>Intramacronucleata</taxon>
        <taxon>Spirotrichea</taxon>
        <taxon>Stichotrichia</taxon>
        <taxon>Sporadotrichida</taxon>
        <taxon>Oxytrichidae</taxon>
        <taxon>Stylonychinae</taxon>
        <taxon>Stylonychia</taxon>
    </lineage>
</organism>